<dbReference type="Proteomes" id="UP000244571">
    <property type="component" value="Chromosome"/>
</dbReference>
<evidence type="ECO:0000256" key="2">
    <source>
        <dbReference type="SAM" id="MobiDB-lite"/>
    </source>
</evidence>
<dbReference type="KEGG" id="boz:DBV39_13780"/>
<feature type="domain" description="Galactosyltransferase C-terminal" evidence="3">
    <location>
        <begin position="47"/>
        <end position="98"/>
    </location>
</feature>
<keyword evidence="5" id="KW-1185">Reference proteome</keyword>
<organism evidence="4 5">
    <name type="scientific">Orrella marina</name>
    <dbReference type="NCBI Taxonomy" id="2163011"/>
    <lineage>
        <taxon>Bacteria</taxon>
        <taxon>Pseudomonadati</taxon>
        <taxon>Pseudomonadota</taxon>
        <taxon>Betaproteobacteria</taxon>
        <taxon>Burkholderiales</taxon>
        <taxon>Alcaligenaceae</taxon>
        <taxon>Orrella</taxon>
    </lineage>
</organism>
<evidence type="ECO:0000256" key="1">
    <source>
        <dbReference type="ARBA" id="ARBA00022679"/>
    </source>
</evidence>
<evidence type="ECO:0000313" key="4">
    <source>
        <dbReference type="EMBL" id="AWB34604.1"/>
    </source>
</evidence>
<dbReference type="Pfam" id="PF02709">
    <property type="entry name" value="Glyco_transf_7C"/>
    <property type="match status" value="1"/>
</dbReference>
<name>A0A2R4XLF5_9BURK</name>
<dbReference type="InterPro" id="IPR029044">
    <property type="entry name" value="Nucleotide-diphossugar_trans"/>
</dbReference>
<dbReference type="GO" id="GO:0016740">
    <property type="term" value="F:transferase activity"/>
    <property type="evidence" value="ECO:0007669"/>
    <property type="project" value="UniProtKB-KW"/>
</dbReference>
<accession>A0A2R4XLF5</accession>
<dbReference type="EMBL" id="CP028901">
    <property type="protein sequence ID" value="AWB34604.1"/>
    <property type="molecule type" value="Genomic_DNA"/>
</dbReference>
<reference evidence="4 5" key="1">
    <citation type="submission" date="2018-04" db="EMBL/GenBank/DDBJ databases">
        <title>Bordetella sp. HZ20 isolated from seawater.</title>
        <authorList>
            <person name="Sun C."/>
        </authorList>
    </citation>
    <scope>NUCLEOTIDE SEQUENCE [LARGE SCALE GENOMIC DNA]</scope>
    <source>
        <strain evidence="4 5">HZ20</strain>
    </source>
</reference>
<keyword evidence="1" id="KW-0808">Transferase</keyword>
<dbReference type="InterPro" id="IPR027791">
    <property type="entry name" value="Galactosyl_T_C"/>
</dbReference>
<protein>
    <recommendedName>
        <fullName evidence="3">Galactosyltransferase C-terminal domain-containing protein</fullName>
    </recommendedName>
</protein>
<sequence length="159" mass="18421">MLSRQPDCATQFCTFVALDLTLKGAQSRKRHSFPDRYQKAVERAGLGVLGCNFSVDREDLIAVNGFDERHGVQWGAEDSDVERRLKKIGVRVKSLRFAATMIHFDGQYFKRGPSEDARERWKLYQQAEKENRTWTPDGLIKQDRPDTSITRSYRKNVDH</sequence>
<dbReference type="AlphaFoldDB" id="A0A2R4XLF5"/>
<dbReference type="Gene3D" id="3.90.550.10">
    <property type="entry name" value="Spore Coat Polysaccharide Biosynthesis Protein SpsA, Chain A"/>
    <property type="match status" value="1"/>
</dbReference>
<evidence type="ECO:0000313" key="5">
    <source>
        <dbReference type="Proteomes" id="UP000244571"/>
    </source>
</evidence>
<evidence type="ECO:0000259" key="3">
    <source>
        <dbReference type="Pfam" id="PF02709"/>
    </source>
</evidence>
<gene>
    <name evidence="4" type="ORF">DBV39_13780</name>
</gene>
<proteinExistence type="predicted"/>
<feature type="region of interest" description="Disordered" evidence="2">
    <location>
        <begin position="134"/>
        <end position="159"/>
    </location>
</feature>
<dbReference type="SUPFAM" id="SSF53448">
    <property type="entry name" value="Nucleotide-diphospho-sugar transferases"/>
    <property type="match status" value="1"/>
</dbReference>